<dbReference type="SUPFAM" id="SSF53335">
    <property type="entry name" value="S-adenosyl-L-methionine-dependent methyltransferases"/>
    <property type="match status" value="1"/>
</dbReference>
<dbReference type="GO" id="GO:0102559">
    <property type="term" value="F:peptide chain release factor N(5)-glutamine methyltransferase activity"/>
    <property type="evidence" value="ECO:0007669"/>
    <property type="project" value="UniProtKB-EC"/>
</dbReference>
<dbReference type="InterPro" id="IPR002052">
    <property type="entry name" value="DNA_methylase_N6_adenine_CS"/>
</dbReference>
<comment type="caution">
    <text evidence="8">The sequence shown here is derived from an EMBL/GenBank/DDBJ whole genome shotgun (WGS) entry which is preliminary data.</text>
</comment>
<dbReference type="EMBL" id="PKHE01000012">
    <property type="protein sequence ID" value="PKY88632.1"/>
    <property type="molecule type" value="Genomic_DNA"/>
</dbReference>
<dbReference type="PROSITE" id="PS00092">
    <property type="entry name" value="N6_MTASE"/>
    <property type="match status" value="1"/>
</dbReference>
<gene>
    <name evidence="8" type="primary">prmC</name>
    <name evidence="8" type="ORF">CYJ57_05275</name>
</gene>
<dbReference type="Pfam" id="PF05175">
    <property type="entry name" value="MTS"/>
    <property type="match status" value="1"/>
</dbReference>
<dbReference type="PANTHER" id="PTHR18895:SF74">
    <property type="entry name" value="MTRF1L RELEASE FACTOR GLUTAMINE METHYLTRANSFERASE"/>
    <property type="match status" value="1"/>
</dbReference>
<dbReference type="InterPro" id="IPR007848">
    <property type="entry name" value="Small_mtfrase_dom"/>
</dbReference>
<comment type="catalytic activity">
    <reaction evidence="5">
        <text>L-glutaminyl-[peptide chain release factor] + S-adenosyl-L-methionine = N(5)-methyl-L-glutaminyl-[peptide chain release factor] + S-adenosyl-L-homocysteine + H(+)</text>
        <dbReference type="Rhea" id="RHEA:42896"/>
        <dbReference type="Rhea" id="RHEA-COMP:10271"/>
        <dbReference type="Rhea" id="RHEA-COMP:10272"/>
        <dbReference type="ChEBI" id="CHEBI:15378"/>
        <dbReference type="ChEBI" id="CHEBI:30011"/>
        <dbReference type="ChEBI" id="CHEBI:57856"/>
        <dbReference type="ChEBI" id="CHEBI:59789"/>
        <dbReference type="ChEBI" id="CHEBI:61891"/>
        <dbReference type="EC" id="2.1.1.297"/>
    </reaction>
</comment>
<dbReference type="InterPro" id="IPR019874">
    <property type="entry name" value="RF_methyltr_PrmC"/>
</dbReference>
<sequence>MVNNTILIYEALHKASIFLSQHKKDPQLAQAIFLQWKDWTLTELVSRMNTHLTSDEHITFQQILNRFVADEPLAYILGRSYFKDQCFKVNPHTLIPREETEGILDLLIEHRSKEQVQRLIDIGTGTGILAICAAQYYPAAEVIGTDISEGALEVARENAAEHQVAIRWIESDVWDQVPSKRYDVILSNPPYISEDEQSVMDASVLKYEPTKALFAESNGLAIYQRIASGLHSYIASEGIAILEIGYRQGEAVRTIFQEACPTAEVSVHQDFNQLDRYVVVDFGTPGEEGKDE</sequence>
<dbReference type="PANTHER" id="PTHR18895">
    <property type="entry name" value="HEMK METHYLTRANSFERASE"/>
    <property type="match status" value="1"/>
</dbReference>
<dbReference type="AlphaFoldDB" id="A0A2I1JZ94"/>
<feature type="domain" description="Methyltransferase small" evidence="6">
    <location>
        <begin position="105"/>
        <end position="198"/>
    </location>
</feature>
<organism evidence="8 9">
    <name type="scientific">Falseniella ignava</name>
    <dbReference type="NCBI Taxonomy" id="137730"/>
    <lineage>
        <taxon>Bacteria</taxon>
        <taxon>Bacillati</taxon>
        <taxon>Bacillota</taxon>
        <taxon>Bacilli</taxon>
        <taxon>Lactobacillales</taxon>
        <taxon>Aerococcaceae</taxon>
        <taxon>Falseniella</taxon>
    </lineage>
</organism>
<reference evidence="8 9" key="1">
    <citation type="submission" date="2017-12" db="EMBL/GenBank/DDBJ databases">
        <title>Phylogenetic diversity of female urinary microbiome.</title>
        <authorList>
            <person name="Thomas-White K."/>
            <person name="Wolfe A.J."/>
        </authorList>
    </citation>
    <scope>NUCLEOTIDE SEQUENCE [LARGE SCALE GENOMIC DNA]</scope>
    <source>
        <strain evidence="8 9">UMB0898</strain>
    </source>
</reference>
<evidence type="ECO:0000259" key="6">
    <source>
        <dbReference type="Pfam" id="PF05175"/>
    </source>
</evidence>
<dbReference type="Pfam" id="PF17827">
    <property type="entry name" value="PrmC_N"/>
    <property type="match status" value="1"/>
</dbReference>
<accession>A0A2I1JZ94</accession>
<dbReference type="Proteomes" id="UP000234384">
    <property type="component" value="Unassembled WGS sequence"/>
</dbReference>
<dbReference type="OrthoDB" id="9800643at2"/>
<dbReference type="InterPro" id="IPR004556">
    <property type="entry name" value="HemK-like"/>
</dbReference>
<evidence type="ECO:0000313" key="8">
    <source>
        <dbReference type="EMBL" id="PKY88632.1"/>
    </source>
</evidence>
<dbReference type="InterPro" id="IPR040758">
    <property type="entry name" value="PrmC_N"/>
</dbReference>
<keyword evidence="3 8" id="KW-0808">Transferase</keyword>
<dbReference type="InterPro" id="IPR029063">
    <property type="entry name" value="SAM-dependent_MTases_sf"/>
</dbReference>
<evidence type="ECO:0000256" key="4">
    <source>
        <dbReference type="ARBA" id="ARBA00022691"/>
    </source>
</evidence>
<dbReference type="CDD" id="cd02440">
    <property type="entry name" value="AdoMet_MTases"/>
    <property type="match status" value="1"/>
</dbReference>
<protein>
    <recommendedName>
        <fullName evidence="1">peptide chain release factor N(5)-glutamine methyltransferase</fullName>
        <ecNumber evidence="1">2.1.1.297</ecNumber>
    </recommendedName>
</protein>
<evidence type="ECO:0000259" key="7">
    <source>
        <dbReference type="Pfam" id="PF17827"/>
    </source>
</evidence>
<evidence type="ECO:0000256" key="2">
    <source>
        <dbReference type="ARBA" id="ARBA00022603"/>
    </source>
</evidence>
<feature type="domain" description="Release factor glutamine methyltransferase N-terminal" evidence="7">
    <location>
        <begin position="10"/>
        <end position="78"/>
    </location>
</feature>
<name>A0A2I1JZ94_9LACT</name>
<proteinExistence type="predicted"/>
<evidence type="ECO:0000256" key="3">
    <source>
        <dbReference type="ARBA" id="ARBA00022679"/>
    </source>
</evidence>
<keyword evidence="2 8" id="KW-0489">Methyltransferase</keyword>
<dbReference type="EC" id="2.1.1.297" evidence="1"/>
<dbReference type="InterPro" id="IPR050320">
    <property type="entry name" value="N5-glutamine_MTase"/>
</dbReference>
<dbReference type="GO" id="GO:0032259">
    <property type="term" value="P:methylation"/>
    <property type="evidence" value="ECO:0007669"/>
    <property type="project" value="UniProtKB-KW"/>
</dbReference>
<keyword evidence="4" id="KW-0949">S-adenosyl-L-methionine</keyword>
<dbReference type="NCBIfam" id="TIGR00536">
    <property type="entry name" value="hemK_fam"/>
    <property type="match status" value="1"/>
</dbReference>
<dbReference type="RefSeq" id="WP_101954357.1">
    <property type="nucleotide sequence ID" value="NZ_PKHE01000012.1"/>
</dbReference>
<evidence type="ECO:0000256" key="1">
    <source>
        <dbReference type="ARBA" id="ARBA00012771"/>
    </source>
</evidence>
<dbReference type="NCBIfam" id="TIGR03534">
    <property type="entry name" value="RF_mod_PrmC"/>
    <property type="match status" value="1"/>
</dbReference>
<evidence type="ECO:0000256" key="5">
    <source>
        <dbReference type="ARBA" id="ARBA00048391"/>
    </source>
</evidence>
<dbReference type="Gene3D" id="1.10.8.10">
    <property type="entry name" value="DNA helicase RuvA subunit, C-terminal domain"/>
    <property type="match status" value="1"/>
</dbReference>
<dbReference type="GO" id="GO:0003676">
    <property type="term" value="F:nucleic acid binding"/>
    <property type="evidence" value="ECO:0007669"/>
    <property type="project" value="InterPro"/>
</dbReference>
<dbReference type="Gene3D" id="3.40.50.150">
    <property type="entry name" value="Vaccinia Virus protein VP39"/>
    <property type="match status" value="1"/>
</dbReference>
<evidence type="ECO:0000313" key="9">
    <source>
        <dbReference type="Proteomes" id="UP000234384"/>
    </source>
</evidence>